<dbReference type="Pfam" id="PF10418">
    <property type="entry name" value="DHODB_Fe-S_bind"/>
    <property type="match status" value="1"/>
</dbReference>
<dbReference type="Gene3D" id="2.40.30.10">
    <property type="entry name" value="Translation factors"/>
    <property type="match status" value="1"/>
</dbReference>
<keyword evidence="9" id="KW-0411">Iron-sulfur</keyword>
<dbReference type="PIRSF" id="PIRSF006816">
    <property type="entry name" value="Cyc3_hyd_g"/>
    <property type="match status" value="1"/>
</dbReference>
<dbReference type="InterPro" id="IPR012165">
    <property type="entry name" value="Cyt_c3_hydrogenase_gsu"/>
</dbReference>
<evidence type="ECO:0000256" key="6">
    <source>
        <dbReference type="ARBA" id="ARBA00022827"/>
    </source>
</evidence>
<keyword evidence="4" id="KW-0001">2Fe-2S</keyword>
<comment type="caution">
    <text evidence="12">The sequence shown here is derived from an EMBL/GenBank/DDBJ whole genome shotgun (WGS) entry which is preliminary data.</text>
</comment>
<accession>A0ABM8Y499</accession>
<evidence type="ECO:0000256" key="4">
    <source>
        <dbReference type="ARBA" id="ARBA00022714"/>
    </source>
</evidence>
<evidence type="ECO:0000256" key="3">
    <source>
        <dbReference type="ARBA" id="ARBA00022630"/>
    </source>
</evidence>
<gene>
    <name evidence="12" type="primary">pyrK</name>
    <name evidence="12" type="ORF">LMG23994_07025</name>
</gene>
<name>A0ABM8Y499_9BURK</name>
<dbReference type="RefSeq" id="WP_224011001.1">
    <property type="nucleotide sequence ID" value="NZ_CAJZAF010000081.1"/>
</dbReference>
<dbReference type="Gene3D" id="3.40.50.80">
    <property type="entry name" value="Nucleotide-binding domain of ferredoxin-NADP reductase (FNR) module"/>
    <property type="match status" value="1"/>
</dbReference>
<keyword evidence="6" id="KW-0274">FAD</keyword>
<evidence type="ECO:0000256" key="8">
    <source>
        <dbReference type="ARBA" id="ARBA00023004"/>
    </source>
</evidence>
<organism evidence="12 13">
    <name type="scientific">Cupriavidus pinatubonensis</name>
    <dbReference type="NCBI Taxonomy" id="248026"/>
    <lineage>
        <taxon>Bacteria</taxon>
        <taxon>Pseudomonadati</taxon>
        <taxon>Pseudomonadota</taxon>
        <taxon>Betaproteobacteria</taxon>
        <taxon>Burkholderiales</taxon>
        <taxon>Burkholderiaceae</taxon>
        <taxon>Cupriavidus</taxon>
    </lineage>
</organism>
<keyword evidence="8" id="KW-0408">Iron</keyword>
<evidence type="ECO:0000256" key="2">
    <source>
        <dbReference type="ARBA" id="ARBA00022448"/>
    </source>
</evidence>
<evidence type="ECO:0000313" key="13">
    <source>
        <dbReference type="Proteomes" id="UP000701702"/>
    </source>
</evidence>
<evidence type="ECO:0000313" key="12">
    <source>
        <dbReference type="EMBL" id="CAG9187580.1"/>
    </source>
</evidence>
<evidence type="ECO:0000256" key="1">
    <source>
        <dbReference type="ARBA" id="ARBA00006422"/>
    </source>
</evidence>
<dbReference type="InterPro" id="IPR037117">
    <property type="entry name" value="Dihydroorotate_DH_ele_sf"/>
</dbReference>
<evidence type="ECO:0000256" key="5">
    <source>
        <dbReference type="ARBA" id="ARBA00022723"/>
    </source>
</evidence>
<dbReference type="Gene3D" id="2.10.240.10">
    <property type="entry name" value="Dihydroorotate dehydrogenase, electron transfer subunit"/>
    <property type="match status" value="1"/>
</dbReference>
<evidence type="ECO:0000256" key="9">
    <source>
        <dbReference type="ARBA" id="ARBA00023014"/>
    </source>
</evidence>
<comment type="similarity">
    <text evidence="1">Belongs to the PyrK family.</text>
</comment>
<reference evidence="12 13" key="1">
    <citation type="submission" date="2021-08" db="EMBL/GenBank/DDBJ databases">
        <authorList>
            <person name="Peeters C."/>
        </authorList>
    </citation>
    <scope>NUCLEOTIDE SEQUENCE [LARGE SCALE GENOMIC DNA]</scope>
    <source>
        <strain evidence="12 13">LMG 23994</strain>
    </source>
</reference>
<dbReference type="PROSITE" id="PS51384">
    <property type="entry name" value="FAD_FR"/>
    <property type="match status" value="1"/>
</dbReference>
<dbReference type="CDD" id="cd06218">
    <property type="entry name" value="DHOD_e_trans"/>
    <property type="match status" value="1"/>
</dbReference>
<dbReference type="PANTHER" id="PTHR43513">
    <property type="entry name" value="DIHYDROOROTATE DEHYDROGENASE B (NAD(+)), ELECTRON TRANSFER SUBUNIT"/>
    <property type="match status" value="1"/>
</dbReference>
<keyword evidence="2" id="KW-0813">Transport</keyword>
<keyword evidence="5" id="KW-0479">Metal-binding</keyword>
<proteinExistence type="inferred from homology"/>
<comment type="cofactor">
    <cofactor evidence="10">
        <name>[2Fe-2S] cluster</name>
        <dbReference type="ChEBI" id="CHEBI:190135"/>
    </cofactor>
</comment>
<dbReference type="PANTHER" id="PTHR43513:SF3">
    <property type="entry name" value="DIHYDROOROTATE DEHYDROGENASE B (NAD(+)), ELECTRON TRANSFER SUBUNIT-RELATED"/>
    <property type="match status" value="1"/>
</dbReference>
<keyword evidence="3" id="KW-0285">Flavoprotein</keyword>
<dbReference type="EMBL" id="CAJZAF010000081">
    <property type="protein sequence ID" value="CAG9187580.1"/>
    <property type="molecule type" value="Genomic_DNA"/>
</dbReference>
<dbReference type="SUPFAM" id="SSF52343">
    <property type="entry name" value="Ferredoxin reductase-like, C-terminal NADP-linked domain"/>
    <property type="match status" value="1"/>
</dbReference>
<dbReference type="Proteomes" id="UP000701702">
    <property type="component" value="Unassembled WGS sequence"/>
</dbReference>
<protein>
    <submittedName>
        <fullName evidence="12">Dihydroorotate dehydrogenase B (NAD(+)), electron transfer subunit</fullName>
    </submittedName>
</protein>
<keyword evidence="13" id="KW-1185">Reference proteome</keyword>
<dbReference type="InterPro" id="IPR017938">
    <property type="entry name" value="Riboflavin_synthase-like_b-brl"/>
</dbReference>
<keyword evidence="7" id="KW-0249">Electron transport</keyword>
<evidence type="ECO:0000259" key="11">
    <source>
        <dbReference type="PROSITE" id="PS51384"/>
    </source>
</evidence>
<sequence length="292" mass="31380">MLQQTMELPSASSAGEKGCCSVPTFSVAENICLVKSNEWVNGEYKHLVLDADDVALTALPGQFFHLQCPPGAQGEALLRRPMSLYRVNQSAREVEFLYKVQGRGTGGLATLVSGDHLNALGPVGKGFVLPANTKHVLLLARGVGLATLTPLAEFARAMGASVTAVLSARSHDLIMSADYLRGVGASVRVVTDEDGTSAISNVDALIRDEHSEQPFDFVATCGSNRLLTLLQDVSRELGITGQIAVEQHMGCALGACYACVRPFRKGPETEQLTYRRVCWDGPVFDLQETVSW</sequence>
<evidence type="ECO:0000256" key="10">
    <source>
        <dbReference type="ARBA" id="ARBA00034078"/>
    </source>
</evidence>
<feature type="domain" description="FAD-binding FR-type" evidence="11">
    <location>
        <begin position="27"/>
        <end position="129"/>
    </location>
</feature>
<dbReference type="InterPro" id="IPR050353">
    <property type="entry name" value="PyrK_electron_transfer"/>
</dbReference>
<dbReference type="SUPFAM" id="SSF63380">
    <property type="entry name" value="Riboflavin synthase domain-like"/>
    <property type="match status" value="1"/>
</dbReference>
<dbReference type="InterPro" id="IPR039261">
    <property type="entry name" value="FNR_nucleotide-bd"/>
</dbReference>
<dbReference type="InterPro" id="IPR017927">
    <property type="entry name" value="FAD-bd_FR_type"/>
</dbReference>
<evidence type="ECO:0000256" key="7">
    <source>
        <dbReference type="ARBA" id="ARBA00022982"/>
    </source>
</evidence>
<dbReference type="InterPro" id="IPR019480">
    <property type="entry name" value="Dihydroorotate_DH_Fe-S-bd"/>
</dbReference>